<evidence type="ECO:0000256" key="2">
    <source>
        <dbReference type="ARBA" id="ARBA00022692"/>
    </source>
</evidence>
<comment type="caution">
    <text evidence="7">The sequence shown here is derived from an EMBL/GenBank/DDBJ whole genome shotgun (WGS) entry which is preliminary data.</text>
</comment>
<keyword evidence="2 5" id="KW-0812">Transmembrane</keyword>
<accession>A0ABR4B2B8</accession>
<keyword evidence="4 5" id="KW-0472">Membrane</keyword>
<evidence type="ECO:0000256" key="5">
    <source>
        <dbReference type="SAM" id="Phobius"/>
    </source>
</evidence>
<evidence type="ECO:0000256" key="1">
    <source>
        <dbReference type="ARBA" id="ARBA00004370"/>
    </source>
</evidence>
<protein>
    <recommendedName>
        <fullName evidence="6">Fatty acid hydroxylase domain-containing protein</fullName>
    </recommendedName>
</protein>
<keyword evidence="8" id="KW-1185">Reference proteome</keyword>
<keyword evidence="3 5" id="KW-1133">Transmembrane helix</keyword>
<dbReference type="EMBL" id="JBHFEH010000030">
    <property type="protein sequence ID" value="KAL2052040.1"/>
    <property type="molecule type" value="Genomic_DNA"/>
</dbReference>
<gene>
    <name evidence="7" type="ORF">ABVK25_007732</name>
</gene>
<sequence length="387" mass="44636">MTSTVWPQMDYQDYSQLSPPEMGPRPSLLPFLADHHLPYIVPAIVYWVTSFIFHYIDTRGLLSACKLHTPAEDLTKNRATKTNVIKFALFQQACQCTLGYLMAAEEHFVSHKYAIAVWAQRIRYGEIWAIQWMRYLGLELAWIANDSKGFGSGFSAPFIQDIYGSNIGNLSQVVQPQTVMVPITFSAWELITAKSFYWIFVPLFQYISVMVLADTMQYFTHRAFHVNKWLYKHIHSMHHDIYVPYAYGAFYNHPLETIPIDMVLFPMCLAIAQLDNRQATIFGAIWTFKTVVDHCGYDFPYNPCNVVCPHSVLFHDLHHQTWGMKHNFSVYGSFWDRLMGTHWSPFDERAQEKYKRGKVTAETSAAKKKLREKAPAMVAGNSTAVEI</sequence>
<dbReference type="InterPro" id="IPR050307">
    <property type="entry name" value="Sterol_Desaturase_Related"/>
</dbReference>
<evidence type="ECO:0000256" key="3">
    <source>
        <dbReference type="ARBA" id="ARBA00022989"/>
    </source>
</evidence>
<name>A0ABR4B2B8_9LECA</name>
<dbReference type="InterPro" id="IPR006694">
    <property type="entry name" value="Fatty_acid_hydroxylase"/>
</dbReference>
<comment type="subcellular location">
    <subcellularLocation>
        <location evidence="1">Membrane</location>
    </subcellularLocation>
</comment>
<evidence type="ECO:0000313" key="8">
    <source>
        <dbReference type="Proteomes" id="UP001590951"/>
    </source>
</evidence>
<dbReference type="PANTHER" id="PTHR11863">
    <property type="entry name" value="STEROL DESATURASE"/>
    <property type="match status" value="1"/>
</dbReference>
<reference evidence="7 8" key="1">
    <citation type="submission" date="2024-09" db="EMBL/GenBank/DDBJ databases">
        <title>Rethinking Asexuality: The Enigmatic Case of Functional Sexual Genes in Lepraria (Stereocaulaceae).</title>
        <authorList>
            <person name="Doellman M."/>
            <person name="Sun Y."/>
            <person name="Barcenas-Pena A."/>
            <person name="Lumbsch H.T."/>
            <person name="Grewe F."/>
        </authorList>
    </citation>
    <scope>NUCLEOTIDE SEQUENCE [LARGE SCALE GENOMIC DNA]</scope>
    <source>
        <strain evidence="7 8">Grewe 0041</strain>
    </source>
</reference>
<dbReference type="Pfam" id="PF04116">
    <property type="entry name" value="FA_hydroxylase"/>
    <property type="match status" value="1"/>
</dbReference>
<dbReference type="Proteomes" id="UP001590951">
    <property type="component" value="Unassembled WGS sequence"/>
</dbReference>
<evidence type="ECO:0000256" key="4">
    <source>
        <dbReference type="ARBA" id="ARBA00023136"/>
    </source>
</evidence>
<organism evidence="7 8">
    <name type="scientific">Lepraria finkii</name>
    <dbReference type="NCBI Taxonomy" id="1340010"/>
    <lineage>
        <taxon>Eukaryota</taxon>
        <taxon>Fungi</taxon>
        <taxon>Dikarya</taxon>
        <taxon>Ascomycota</taxon>
        <taxon>Pezizomycotina</taxon>
        <taxon>Lecanoromycetes</taxon>
        <taxon>OSLEUM clade</taxon>
        <taxon>Lecanoromycetidae</taxon>
        <taxon>Lecanorales</taxon>
        <taxon>Lecanorineae</taxon>
        <taxon>Stereocaulaceae</taxon>
        <taxon>Lepraria</taxon>
    </lineage>
</organism>
<feature type="transmembrane region" description="Helical" evidence="5">
    <location>
        <begin position="195"/>
        <end position="213"/>
    </location>
</feature>
<feature type="domain" description="Fatty acid hydroxylase" evidence="6">
    <location>
        <begin position="208"/>
        <end position="341"/>
    </location>
</feature>
<feature type="transmembrane region" description="Helical" evidence="5">
    <location>
        <begin position="36"/>
        <end position="56"/>
    </location>
</feature>
<evidence type="ECO:0000259" key="6">
    <source>
        <dbReference type="Pfam" id="PF04116"/>
    </source>
</evidence>
<evidence type="ECO:0000313" key="7">
    <source>
        <dbReference type="EMBL" id="KAL2052040.1"/>
    </source>
</evidence>
<proteinExistence type="predicted"/>